<gene>
    <name evidence="1" type="primary">gldB</name>
    <name evidence="1" type="ORF">ACFS1K_04215</name>
</gene>
<dbReference type="RefSeq" id="WP_251809009.1">
    <property type="nucleotide sequence ID" value="NZ_CP166679.1"/>
</dbReference>
<reference evidence="2" key="1">
    <citation type="journal article" date="2019" name="Int. J. Syst. Evol. Microbiol.">
        <title>The Global Catalogue of Microorganisms (GCM) 10K type strain sequencing project: providing services to taxonomists for standard genome sequencing and annotation.</title>
        <authorList>
            <consortium name="The Broad Institute Genomics Platform"/>
            <consortium name="The Broad Institute Genome Sequencing Center for Infectious Disease"/>
            <person name="Wu L."/>
            <person name="Ma J."/>
        </authorList>
    </citation>
    <scope>NUCLEOTIDE SEQUENCE [LARGE SCALE GENOMIC DNA]</scope>
    <source>
        <strain evidence="2">KCTC 52924</strain>
    </source>
</reference>
<keyword evidence="2" id="KW-1185">Reference proteome</keyword>
<evidence type="ECO:0000313" key="2">
    <source>
        <dbReference type="Proteomes" id="UP001597532"/>
    </source>
</evidence>
<dbReference type="InterPro" id="IPR019853">
    <property type="entry name" value="GldB-like"/>
</dbReference>
<protein>
    <submittedName>
        <fullName evidence="1">Gliding motility lipoprotein GldB</fullName>
    </submittedName>
</protein>
<accession>A0ABW5VBR3</accession>
<name>A0ABW5VBR3_9FLAO</name>
<dbReference type="Pfam" id="PF25594">
    <property type="entry name" value="GldB_lipo"/>
    <property type="match status" value="1"/>
</dbReference>
<dbReference type="NCBIfam" id="TIGR03514">
    <property type="entry name" value="GldB_lipo"/>
    <property type="match status" value="1"/>
</dbReference>
<sequence length="322" mass="37662">MRNPLWLICLLLITFLGCKETDKTAEEVAKIEVELEVYRFDREFAEAQPKDIPQLKKKYPYLFPTSYPDSVWVAKVQDTLQVQLSQAVDSVFPNFKEEERELQSLFRHIRYYYPNSPLPKVITVTSDVDYNNRVILTDSLLLIGLDNYLGTSHEFYSVIPNYVANDLDKKFLAADVASAFAKKVVATSTERTFLSQAVYYGKELYLKNKLMPQVTDDIIIGYTPEQLDWAHVNEEQVWRYFVERELLYSTDNKLGPRFLDPAPFSKFQLELDNESPDRIGRYVGWQIVRAFMKNNEVALQEMLTIPSEELFKRSKYKPRKLD</sequence>
<dbReference type="Proteomes" id="UP001597532">
    <property type="component" value="Unassembled WGS sequence"/>
</dbReference>
<dbReference type="EMBL" id="JBHUOK010000008">
    <property type="protein sequence ID" value="MFD2788958.1"/>
    <property type="molecule type" value="Genomic_DNA"/>
</dbReference>
<proteinExistence type="predicted"/>
<dbReference type="PROSITE" id="PS51257">
    <property type="entry name" value="PROKAR_LIPOPROTEIN"/>
    <property type="match status" value="1"/>
</dbReference>
<evidence type="ECO:0000313" key="1">
    <source>
        <dbReference type="EMBL" id="MFD2788958.1"/>
    </source>
</evidence>
<organism evidence="1 2">
    <name type="scientific">Arenibacter antarcticus</name>
    <dbReference type="NCBI Taxonomy" id="2040469"/>
    <lineage>
        <taxon>Bacteria</taxon>
        <taxon>Pseudomonadati</taxon>
        <taxon>Bacteroidota</taxon>
        <taxon>Flavobacteriia</taxon>
        <taxon>Flavobacteriales</taxon>
        <taxon>Flavobacteriaceae</taxon>
        <taxon>Arenibacter</taxon>
    </lineage>
</organism>
<keyword evidence="1" id="KW-0449">Lipoprotein</keyword>
<comment type="caution">
    <text evidence="1">The sequence shown here is derived from an EMBL/GenBank/DDBJ whole genome shotgun (WGS) entry which is preliminary data.</text>
</comment>